<feature type="compositionally biased region" description="Basic residues" evidence="1">
    <location>
        <begin position="54"/>
        <end position="70"/>
    </location>
</feature>
<gene>
    <name evidence="2" type="ORF">JM949_15530</name>
</gene>
<dbReference type="Pfam" id="PF10604">
    <property type="entry name" value="Polyketide_cyc2"/>
    <property type="match status" value="1"/>
</dbReference>
<organism evidence="2 3">
    <name type="scientific">Micromonospora tarensis</name>
    <dbReference type="NCBI Taxonomy" id="2806100"/>
    <lineage>
        <taxon>Bacteria</taxon>
        <taxon>Bacillati</taxon>
        <taxon>Actinomycetota</taxon>
        <taxon>Actinomycetes</taxon>
        <taxon>Micromonosporales</taxon>
        <taxon>Micromonosporaceae</taxon>
        <taxon>Micromonospora</taxon>
    </lineage>
</organism>
<name>A0ABS1YH48_9ACTN</name>
<comment type="caution">
    <text evidence="2">The sequence shown here is derived from an EMBL/GenBank/DDBJ whole genome shotgun (WGS) entry which is preliminary data.</text>
</comment>
<evidence type="ECO:0000256" key="1">
    <source>
        <dbReference type="SAM" id="MobiDB-lite"/>
    </source>
</evidence>
<dbReference type="RefSeq" id="WP_203149183.1">
    <property type="nucleotide sequence ID" value="NZ_JAEVHL010000067.1"/>
</dbReference>
<keyword evidence="3" id="KW-1185">Reference proteome</keyword>
<feature type="region of interest" description="Disordered" evidence="1">
    <location>
        <begin position="38"/>
        <end position="70"/>
    </location>
</feature>
<dbReference type="InterPro" id="IPR019587">
    <property type="entry name" value="Polyketide_cyclase/dehydratase"/>
</dbReference>
<proteinExistence type="predicted"/>
<accession>A0ABS1YH48</accession>
<dbReference type="InterPro" id="IPR023393">
    <property type="entry name" value="START-like_dom_sf"/>
</dbReference>
<reference evidence="2 3" key="1">
    <citation type="submission" date="2021-01" db="EMBL/GenBank/DDBJ databases">
        <title>Draft genome sequence of Micromonospora sp. strain STR1s_6.</title>
        <authorList>
            <person name="Karlyshev A."/>
            <person name="Jawad R."/>
        </authorList>
    </citation>
    <scope>NUCLEOTIDE SEQUENCE [LARGE SCALE GENOMIC DNA]</scope>
    <source>
        <strain evidence="2 3">STR1S-6</strain>
    </source>
</reference>
<evidence type="ECO:0000313" key="3">
    <source>
        <dbReference type="Proteomes" id="UP000622245"/>
    </source>
</evidence>
<protein>
    <submittedName>
        <fullName evidence="2">SRPBCC family protein</fullName>
    </submittedName>
</protein>
<evidence type="ECO:0000313" key="2">
    <source>
        <dbReference type="EMBL" id="MBM0276726.1"/>
    </source>
</evidence>
<dbReference type="EMBL" id="JAEVHL010000067">
    <property type="protein sequence ID" value="MBM0276726.1"/>
    <property type="molecule type" value="Genomic_DNA"/>
</dbReference>
<dbReference type="Proteomes" id="UP000622245">
    <property type="component" value="Unassembled WGS sequence"/>
</dbReference>
<dbReference type="SUPFAM" id="SSF55961">
    <property type="entry name" value="Bet v1-like"/>
    <property type="match status" value="1"/>
</dbReference>
<dbReference type="Gene3D" id="3.30.530.20">
    <property type="match status" value="1"/>
</dbReference>
<sequence length="70" mass="7906">MILVERSAHVAAPIEVVWDVVQRAEQLPAWLAGVRAPKCSRERASGGDNWSRRGAARRMRPRSSPTRSRR</sequence>